<dbReference type="Proteomes" id="UP000469558">
    <property type="component" value="Unassembled WGS sequence"/>
</dbReference>
<dbReference type="OrthoDB" id="341259at2759"/>
<dbReference type="PANTHER" id="PTHR47685">
    <property type="entry name" value="MAGNESIUM TRANSPORT PROTEIN CORA"/>
    <property type="match status" value="1"/>
</dbReference>
<gene>
    <name evidence="4" type="ORF">LSUE1_G002900</name>
</gene>
<keyword evidence="5" id="KW-1185">Reference proteome</keyword>
<evidence type="ECO:0000256" key="2">
    <source>
        <dbReference type="SAM" id="MobiDB-lite"/>
    </source>
</evidence>
<feature type="transmembrane region" description="Helical" evidence="3">
    <location>
        <begin position="757"/>
        <end position="775"/>
    </location>
</feature>
<evidence type="ECO:0000313" key="5">
    <source>
        <dbReference type="Proteomes" id="UP000469558"/>
    </source>
</evidence>
<protein>
    <recommendedName>
        <fullName evidence="6">Ankyrin repeat protein</fullName>
    </recommendedName>
</protein>
<dbReference type="EMBL" id="QGMK01000413">
    <property type="protein sequence ID" value="TVY81854.1"/>
    <property type="molecule type" value="Genomic_DNA"/>
</dbReference>
<feature type="region of interest" description="Disordered" evidence="2">
    <location>
        <begin position="646"/>
        <end position="678"/>
    </location>
</feature>
<comment type="caution">
    <text evidence="4">The sequence shown here is derived from an EMBL/GenBank/DDBJ whole genome shotgun (WGS) entry which is preliminary data.</text>
</comment>
<feature type="region of interest" description="Disordered" evidence="2">
    <location>
        <begin position="91"/>
        <end position="119"/>
    </location>
</feature>
<keyword evidence="1" id="KW-0175">Coiled coil</keyword>
<evidence type="ECO:0000256" key="1">
    <source>
        <dbReference type="SAM" id="Coils"/>
    </source>
</evidence>
<feature type="coiled-coil region" evidence="1">
    <location>
        <begin position="852"/>
        <end position="883"/>
    </location>
</feature>
<feature type="transmembrane region" description="Helical" evidence="3">
    <location>
        <begin position="245"/>
        <end position="265"/>
    </location>
</feature>
<keyword evidence="3" id="KW-0472">Membrane</keyword>
<keyword evidence="3" id="KW-0812">Transmembrane</keyword>
<organism evidence="4 5">
    <name type="scientific">Lachnellula suecica</name>
    <dbReference type="NCBI Taxonomy" id="602035"/>
    <lineage>
        <taxon>Eukaryota</taxon>
        <taxon>Fungi</taxon>
        <taxon>Dikarya</taxon>
        <taxon>Ascomycota</taxon>
        <taxon>Pezizomycotina</taxon>
        <taxon>Leotiomycetes</taxon>
        <taxon>Helotiales</taxon>
        <taxon>Lachnaceae</taxon>
        <taxon>Lachnellula</taxon>
    </lineage>
</organism>
<feature type="transmembrane region" description="Helical" evidence="3">
    <location>
        <begin position="787"/>
        <end position="807"/>
    </location>
</feature>
<dbReference type="AlphaFoldDB" id="A0A8T9CDQ2"/>
<feature type="compositionally biased region" description="Basic and acidic residues" evidence="2">
    <location>
        <begin position="646"/>
        <end position="661"/>
    </location>
</feature>
<accession>A0A8T9CDQ2</accession>
<sequence>MVDFTTCQDSGKGLVHGDSPDNVVLHYSGCLKFNERDAFLLELDETSKLRQLIQAESTRIAKLRSILEAEGPTTSSGRILRKFKETMSGYRPGKKISYSHLRVPPPPPANPDNPEGPEERAKEWILDDLNANVIYFKKPDDDEHPGPYDHPNFIDTFPNHKTSLKLLLSDDKENNPLMWPCEPGMIRYFHLPANNMEWIEPDFTTKRRQTSTAHIESLEKATHSPKRECFYAHNIGGVFNMVIELIYLLTLVICVLVSILSLLVAHRIHYIISYILIMCIDPESTEPRPKNLALFMPFLHWETDRRRARAASVISKYGCNKWSPMVDVVEKVGVSARKSTIDRNTADGSLRHNTTRTEAPRLKYTTQKIDYESFHDQSSLGKLLFLAAALYEAMDAYTDEKIIERYLMARPPLHPRRTLDQSYYWTLKDTSRRDRDQVVYRETAPSWKLLKDHHGCAKKDSNGRHKTCEQYTIITCFPKRWGKNKPDESAVQKCIRTRLREARIDEVRSVYDLALIIVDQCSRVFFDRTQSTDLQPQVMDAFANAIGRVTHKQTISFEHFWECTRMAAKRYNDRDQPDNGTAKKSQNVLLDINPEGELLREIKDIVDELFIMMQIKTQEETVARTFVKNIRQIMYQTVSGAENSIDNRSESSFREHMRPERPSLSFRNDPATQFDHQSDSDDYDLTMIAAMELLDRIENQQLELRYLKEAAENASIAVSTSYYYRENLLDLKQQQAGVVEAREAVKQGEETLKQTRAIVLFTVGVFGMNATNLTGTVGDNLWQWGDIFAYMIPISVLVTTCSLLLAFSKLIRALFSFAFIVSWTWIITSTPAYVYFRDTNFTSKKLHEDRKMKVNQMKMKALKEALEKKMEEAECIARKIEKKEGIRHITSLTGRIGQVHTNGDVEMGGGSGE</sequence>
<feature type="transmembrane region" description="Helical" evidence="3">
    <location>
        <begin position="814"/>
        <end position="836"/>
    </location>
</feature>
<feature type="coiled-coil region" evidence="1">
    <location>
        <begin position="690"/>
        <end position="717"/>
    </location>
</feature>
<proteinExistence type="predicted"/>
<evidence type="ECO:0008006" key="6">
    <source>
        <dbReference type="Google" id="ProtNLM"/>
    </source>
</evidence>
<name>A0A8T9CDQ2_9HELO</name>
<dbReference type="PANTHER" id="PTHR47685:SF1">
    <property type="entry name" value="MAGNESIUM TRANSPORT PROTEIN CORA"/>
    <property type="match status" value="1"/>
</dbReference>
<evidence type="ECO:0000256" key="3">
    <source>
        <dbReference type="SAM" id="Phobius"/>
    </source>
</evidence>
<keyword evidence="3" id="KW-1133">Transmembrane helix</keyword>
<reference evidence="4 5" key="1">
    <citation type="submission" date="2018-05" db="EMBL/GenBank/DDBJ databases">
        <title>Genome sequencing and assembly of the regulated plant pathogen Lachnellula willkommii and related sister species for the development of diagnostic species identification markers.</title>
        <authorList>
            <person name="Giroux E."/>
            <person name="Bilodeau G."/>
        </authorList>
    </citation>
    <scope>NUCLEOTIDE SEQUENCE [LARGE SCALE GENOMIC DNA]</scope>
    <source>
        <strain evidence="4 5">CBS 268.59</strain>
    </source>
</reference>
<evidence type="ECO:0000313" key="4">
    <source>
        <dbReference type="EMBL" id="TVY81854.1"/>
    </source>
</evidence>
<dbReference type="InterPro" id="IPR050829">
    <property type="entry name" value="CorA_MIT"/>
</dbReference>